<sequence length="112" mass="12205">MGSITELEDSLNMLLKVMASAIAYLSRKSGHTPVNAQVPLTVLGNTEALPPETLEASRDELVQDLISQAKDVQRRIDALPSRDISEDEHVRGCCLVTLLIRIGQCRTDAFGS</sequence>
<accession>A8Q584</accession>
<comment type="similarity">
    <text evidence="2">Belongs to the Mediator complex subunit 21 family.</text>
</comment>
<comment type="subcellular location">
    <subcellularLocation>
        <location evidence="1">Nucleus</location>
    </subcellularLocation>
</comment>
<dbReference type="RefSeq" id="XP_001730367.1">
    <property type="nucleotide sequence ID" value="XM_001730315.1"/>
</dbReference>
<dbReference type="KEGG" id="mgl:MGL_2749"/>
<evidence type="ECO:0000256" key="7">
    <source>
        <dbReference type="ARBA" id="ARBA00023242"/>
    </source>
</evidence>
<keyword evidence="6" id="KW-0804">Transcription</keyword>
<dbReference type="OrthoDB" id="526653at2759"/>
<comment type="caution">
    <text evidence="9">The sequence shown here is derived from an EMBL/GenBank/DDBJ whole genome shotgun (WGS) entry which is preliminary data.</text>
</comment>
<dbReference type="AlphaFoldDB" id="A8Q584"/>
<dbReference type="STRING" id="425265.A8Q584"/>
<evidence type="ECO:0000313" key="10">
    <source>
        <dbReference type="Proteomes" id="UP000008837"/>
    </source>
</evidence>
<evidence type="ECO:0000313" key="9">
    <source>
        <dbReference type="EMBL" id="EDP43153.1"/>
    </source>
</evidence>
<evidence type="ECO:0000256" key="8">
    <source>
        <dbReference type="ARBA" id="ARBA00031952"/>
    </source>
</evidence>
<dbReference type="GO" id="GO:0016592">
    <property type="term" value="C:mediator complex"/>
    <property type="evidence" value="ECO:0007669"/>
    <property type="project" value="InterPro"/>
</dbReference>
<dbReference type="Proteomes" id="UP000008837">
    <property type="component" value="Unassembled WGS sequence"/>
</dbReference>
<evidence type="ECO:0000256" key="3">
    <source>
        <dbReference type="ARBA" id="ARBA00019691"/>
    </source>
</evidence>
<dbReference type="InterPro" id="IPR037212">
    <property type="entry name" value="Med7/Med21-like"/>
</dbReference>
<dbReference type="VEuPathDB" id="FungiDB:MGL_2749"/>
<proteinExistence type="inferred from homology"/>
<organism evidence="9 10">
    <name type="scientific">Malassezia globosa (strain ATCC MYA-4612 / CBS 7966)</name>
    <name type="common">Dandruff-associated fungus</name>
    <dbReference type="NCBI Taxonomy" id="425265"/>
    <lineage>
        <taxon>Eukaryota</taxon>
        <taxon>Fungi</taxon>
        <taxon>Dikarya</taxon>
        <taxon>Basidiomycota</taxon>
        <taxon>Ustilaginomycotina</taxon>
        <taxon>Malasseziomycetes</taxon>
        <taxon>Malasseziales</taxon>
        <taxon>Malasseziaceae</taxon>
        <taxon>Malassezia</taxon>
    </lineage>
</organism>
<dbReference type="InParanoid" id="A8Q584"/>
<dbReference type="GeneID" id="5854672"/>
<evidence type="ECO:0000256" key="1">
    <source>
        <dbReference type="ARBA" id="ARBA00004123"/>
    </source>
</evidence>
<keyword evidence="5" id="KW-0010">Activator</keyword>
<keyword evidence="10" id="KW-1185">Reference proteome</keyword>
<dbReference type="Pfam" id="PF11221">
    <property type="entry name" value="Med21"/>
    <property type="match status" value="1"/>
</dbReference>
<dbReference type="InterPro" id="IPR021384">
    <property type="entry name" value="Mediator_Med21"/>
</dbReference>
<keyword evidence="7" id="KW-0539">Nucleus</keyword>
<gene>
    <name evidence="9" type="ORF">MGL_2749</name>
</gene>
<evidence type="ECO:0000256" key="6">
    <source>
        <dbReference type="ARBA" id="ARBA00023163"/>
    </source>
</evidence>
<evidence type="ECO:0000256" key="4">
    <source>
        <dbReference type="ARBA" id="ARBA00023015"/>
    </source>
</evidence>
<dbReference type="Gene3D" id="6.10.280.10">
    <property type="entry name" value="Mediator complex, subunit Med21"/>
    <property type="match status" value="1"/>
</dbReference>
<name>A8Q584_MALGO</name>
<evidence type="ECO:0000256" key="2">
    <source>
        <dbReference type="ARBA" id="ARBA00005770"/>
    </source>
</evidence>
<reference evidence="9 10" key="1">
    <citation type="journal article" date="2007" name="Proc. Natl. Acad. Sci. U.S.A.">
        <title>Dandruff-associated Malassezia genomes reveal convergent and divergent virulence traits shared with plant and human fungal pathogens.</title>
        <authorList>
            <person name="Xu J."/>
            <person name="Saunders C.W."/>
            <person name="Hu P."/>
            <person name="Grant R.A."/>
            <person name="Boekhout T."/>
            <person name="Kuramae E.E."/>
            <person name="Kronstad J.W."/>
            <person name="Deangelis Y.M."/>
            <person name="Reeder N.L."/>
            <person name="Johnstone K.R."/>
            <person name="Leland M."/>
            <person name="Fieno A.M."/>
            <person name="Begley W.M."/>
            <person name="Sun Y."/>
            <person name="Lacey M.P."/>
            <person name="Chaudhary T."/>
            <person name="Keough T."/>
            <person name="Chu L."/>
            <person name="Sears R."/>
            <person name="Yuan B."/>
            <person name="Dawson T.L.Jr."/>
        </authorList>
    </citation>
    <scope>NUCLEOTIDE SEQUENCE [LARGE SCALE GENOMIC DNA]</scope>
    <source>
        <strain evidence="10">ATCC MYA-4612 / CBS 7966</strain>
    </source>
</reference>
<dbReference type="EMBL" id="AAYY01000009">
    <property type="protein sequence ID" value="EDP43153.1"/>
    <property type="molecule type" value="Genomic_DNA"/>
</dbReference>
<protein>
    <recommendedName>
        <fullName evidence="3">Mediator of RNA polymerase II transcription subunit 21</fullName>
    </recommendedName>
    <alternativeName>
        <fullName evidence="8">Mediator complex subunit 21</fullName>
    </alternativeName>
</protein>
<dbReference type="SUPFAM" id="SSF140718">
    <property type="entry name" value="Mediator hinge subcomplex-like"/>
    <property type="match status" value="1"/>
</dbReference>
<evidence type="ECO:0000256" key="5">
    <source>
        <dbReference type="ARBA" id="ARBA00023159"/>
    </source>
</evidence>
<keyword evidence="4" id="KW-0805">Transcription regulation</keyword>